<organism evidence="2">
    <name type="scientific">Fagus sylvatica</name>
    <name type="common">Beechnut</name>
    <dbReference type="NCBI Taxonomy" id="28930"/>
    <lineage>
        <taxon>Eukaryota</taxon>
        <taxon>Viridiplantae</taxon>
        <taxon>Streptophyta</taxon>
        <taxon>Embryophyta</taxon>
        <taxon>Tracheophyta</taxon>
        <taxon>Spermatophyta</taxon>
        <taxon>Magnoliopsida</taxon>
        <taxon>eudicotyledons</taxon>
        <taxon>Gunneridae</taxon>
        <taxon>Pentapetalae</taxon>
        <taxon>rosids</taxon>
        <taxon>fabids</taxon>
        <taxon>Fagales</taxon>
        <taxon>Fagaceae</taxon>
        <taxon>Fagus</taxon>
    </lineage>
</organism>
<dbReference type="EMBL" id="OIVN01004168">
    <property type="protein sequence ID" value="SPD15834.1"/>
    <property type="molecule type" value="Genomic_DNA"/>
</dbReference>
<dbReference type="AlphaFoldDB" id="A0A2N9HVU0"/>
<evidence type="ECO:0000256" key="1">
    <source>
        <dbReference type="SAM" id="MobiDB-lite"/>
    </source>
</evidence>
<protein>
    <submittedName>
        <fullName evidence="2">Uncharacterized protein</fullName>
    </submittedName>
</protein>
<proteinExistence type="predicted"/>
<gene>
    <name evidence="2" type="ORF">FSB_LOCUS43716</name>
</gene>
<sequence>MKRIPFSGVLIRGTQGLVTAALSNRGILGRTALQAHARVALGTSQFAHDIGIRRIVWEIGCPVLVGLVNSDGPCLAPDGMAILHRPDPNRPAPHGFYPPRRGGGALV</sequence>
<accession>A0A2N9HVU0</accession>
<reference evidence="2" key="1">
    <citation type="submission" date="2018-02" db="EMBL/GenBank/DDBJ databases">
        <authorList>
            <person name="Cohen D.B."/>
            <person name="Kent A.D."/>
        </authorList>
    </citation>
    <scope>NUCLEOTIDE SEQUENCE</scope>
</reference>
<name>A0A2N9HVU0_FAGSY</name>
<feature type="region of interest" description="Disordered" evidence="1">
    <location>
        <begin position="87"/>
        <end position="107"/>
    </location>
</feature>
<evidence type="ECO:0000313" key="2">
    <source>
        <dbReference type="EMBL" id="SPD15834.1"/>
    </source>
</evidence>